<evidence type="ECO:0000313" key="2">
    <source>
        <dbReference type="Proteomes" id="UP000539957"/>
    </source>
</evidence>
<evidence type="ECO:0000313" key="1">
    <source>
        <dbReference type="EMBL" id="MBB4799676.1"/>
    </source>
</evidence>
<keyword evidence="2" id="KW-1185">Reference proteome</keyword>
<comment type="caution">
    <text evidence="1">The sequence shown here is derived from an EMBL/GenBank/DDBJ whole genome shotgun (WGS) entry which is preliminary data.</text>
</comment>
<accession>A0A7W7ISG4</accession>
<dbReference type="Proteomes" id="UP000539957">
    <property type="component" value="Unassembled WGS sequence"/>
</dbReference>
<dbReference type="AlphaFoldDB" id="A0A7W7ISG4"/>
<proteinExistence type="predicted"/>
<reference evidence="1 2" key="1">
    <citation type="submission" date="2020-08" db="EMBL/GenBank/DDBJ databases">
        <title>Functional genomics of gut bacteria from endangered species of beetles.</title>
        <authorList>
            <person name="Carlos-Shanley C."/>
        </authorList>
    </citation>
    <scope>NUCLEOTIDE SEQUENCE [LARGE SCALE GENOMIC DNA]</scope>
    <source>
        <strain evidence="1 2">S00123</strain>
    </source>
</reference>
<dbReference type="RefSeq" id="WP_184273407.1">
    <property type="nucleotide sequence ID" value="NZ_JACHKY010000007.1"/>
</dbReference>
<gene>
    <name evidence="1" type="ORF">HNP32_003436</name>
</gene>
<sequence length="77" mass="8307">MTTMLERAARAVNEGEAQWGLEPTGTRSEMIARAVLMAVRCPTTGMRDAIGWSDYDILGWVEGIDSILNEGAAHGQA</sequence>
<organism evidence="1 2">
    <name type="scientific">Brevundimonas bullata</name>
    <dbReference type="NCBI Taxonomy" id="13160"/>
    <lineage>
        <taxon>Bacteria</taxon>
        <taxon>Pseudomonadati</taxon>
        <taxon>Pseudomonadota</taxon>
        <taxon>Alphaproteobacteria</taxon>
        <taxon>Caulobacterales</taxon>
        <taxon>Caulobacteraceae</taxon>
        <taxon>Brevundimonas</taxon>
    </lineage>
</organism>
<protein>
    <submittedName>
        <fullName evidence="1">Uncharacterized protein</fullName>
    </submittedName>
</protein>
<dbReference type="EMBL" id="JACHKY010000007">
    <property type="protein sequence ID" value="MBB4799676.1"/>
    <property type="molecule type" value="Genomic_DNA"/>
</dbReference>
<name>A0A7W7ISG4_9CAUL</name>